<keyword evidence="11" id="KW-1185">Reference proteome</keyword>
<evidence type="ECO:0000256" key="8">
    <source>
        <dbReference type="RuleBase" id="RU361169"/>
    </source>
</evidence>
<evidence type="ECO:0000256" key="3">
    <source>
        <dbReference type="ARBA" id="ARBA00022512"/>
    </source>
</evidence>
<keyword evidence="7" id="KW-0961">Cell wall biogenesis/degradation</keyword>
<keyword evidence="6 8" id="KW-0326">Glycosidase</keyword>
<keyword evidence="4" id="KW-0964">Secreted</keyword>
<evidence type="ECO:0000313" key="11">
    <source>
        <dbReference type="Proteomes" id="UP000215914"/>
    </source>
</evidence>
<dbReference type="FunCoup" id="A0A251VJ00">
    <property type="interactions" value="112"/>
</dbReference>
<evidence type="ECO:0000256" key="2">
    <source>
        <dbReference type="ARBA" id="ARBA00008834"/>
    </source>
</evidence>
<evidence type="ECO:0000256" key="6">
    <source>
        <dbReference type="ARBA" id="ARBA00023295"/>
    </source>
</evidence>
<dbReference type="SUPFAM" id="SSF51126">
    <property type="entry name" value="Pectin lyase-like"/>
    <property type="match status" value="1"/>
</dbReference>
<dbReference type="SMART" id="SM00710">
    <property type="entry name" value="PbH1"/>
    <property type="match status" value="5"/>
</dbReference>
<dbReference type="OMA" id="VNKPESC"/>
<dbReference type="GO" id="GO:0071555">
    <property type="term" value="P:cell wall organization"/>
    <property type="evidence" value="ECO:0007669"/>
    <property type="project" value="UniProtKB-KW"/>
</dbReference>
<evidence type="ECO:0000256" key="7">
    <source>
        <dbReference type="ARBA" id="ARBA00023316"/>
    </source>
</evidence>
<dbReference type="GO" id="GO:0004650">
    <property type="term" value="F:polygalacturonase activity"/>
    <property type="evidence" value="ECO:0007669"/>
    <property type="project" value="InterPro"/>
</dbReference>
<dbReference type="GO" id="GO:0005975">
    <property type="term" value="P:carbohydrate metabolic process"/>
    <property type="evidence" value="ECO:0007669"/>
    <property type="project" value="InterPro"/>
</dbReference>
<reference evidence="11" key="1">
    <citation type="journal article" date="2017" name="Nature">
        <title>The sunflower genome provides insights into oil metabolism, flowering and Asterid evolution.</title>
        <authorList>
            <person name="Badouin H."/>
            <person name="Gouzy J."/>
            <person name="Grassa C.J."/>
            <person name="Murat F."/>
            <person name="Staton S.E."/>
            <person name="Cottret L."/>
            <person name="Lelandais-Briere C."/>
            <person name="Owens G.L."/>
            <person name="Carrere S."/>
            <person name="Mayjonade B."/>
            <person name="Legrand L."/>
            <person name="Gill N."/>
            <person name="Kane N.C."/>
            <person name="Bowers J.E."/>
            <person name="Hubner S."/>
            <person name="Bellec A."/>
            <person name="Berard A."/>
            <person name="Berges H."/>
            <person name="Blanchet N."/>
            <person name="Boniface M.C."/>
            <person name="Brunel D."/>
            <person name="Catrice O."/>
            <person name="Chaidir N."/>
            <person name="Claudel C."/>
            <person name="Donnadieu C."/>
            <person name="Faraut T."/>
            <person name="Fievet G."/>
            <person name="Helmstetter N."/>
            <person name="King M."/>
            <person name="Knapp S.J."/>
            <person name="Lai Z."/>
            <person name="Le Paslier M.C."/>
            <person name="Lippi Y."/>
            <person name="Lorenzon L."/>
            <person name="Mandel J.R."/>
            <person name="Marage G."/>
            <person name="Marchand G."/>
            <person name="Marquand E."/>
            <person name="Bret-Mestries E."/>
            <person name="Morien E."/>
            <person name="Nambeesan S."/>
            <person name="Nguyen T."/>
            <person name="Pegot-Espagnet P."/>
            <person name="Pouilly N."/>
            <person name="Raftis F."/>
            <person name="Sallet E."/>
            <person name="Schiex T."/>
            <person name="Thomas J."/>
            <person name="Vandecasteele C."/>
            <person name="Vares D."/>
            <person name="Vear F."/>
            <person name="Vautrin S."/>
            <person name="Crespi M."/>
            <person name="Mangin B."/>
            <person name="Burke J.M."/>
            <person name="Salse J."/>
            <person name="Munos S."/>
            <person name="Vincourt P."/>
            <person name="Rieseberg L.H."/>
            <person name="Langlade N.B."/>
        </authorList>
    </citation>
    <scope>NUCLEOTIDE SEQUENCE [LARGE SCALE GENOMIC DNA]</scope>
    <source>
        <strain evidence="11">cv. SF193</strain>
    </source>
</reference>
<dbReference type="FunFam" id="2.160.20.10:FF:000004">
    <property type="entry name" value="Pectin lyase-like superfamily protein"/>
    <property type="match status" value="1"/>
</dbReference>
<evidence type="ECO:0000256" key="4">
    <source>
        <dbReference type="ARBA" id="ARBA00022525"/>
    </source>
</evidence>
<keyword evidence="3" id="KW-0134">Cell wall</keyword>
<organism evidence="10 11">
    <name type="scientific">Helianthus annuus</name>
    <name type="common">Common sunflower</name>
    <dbReference type="NCBI Taxonomy" id="4232"/>
    <lineage>
        <taxon>Eukaryota</taxon>
        <taxon>Viridiplantae</taxon>
        <taxon>Streptophyta</taxon>
        <taxon>Embryophyta</taxon>
        <taxon>Tracheophyta</taxon>
        <taxon>Spermatophyta</taxon>
        <taxon>Magnoliopsida</taxon>
        <taxon>eudicotyledons</taxon>
        <taxon>Gunneridae</taxon>
        <taxon>Pentapetalae</taxon>
        <taxon>asterids</taxon>
        <taxon>campanulids</taxon>
        <taxon>Asterales</taxon>
        <taxon>Asteraceae</taxon>
        <taxon>Asteroideae</taxon>
        <taxon>Heliantheae alliance</taxon>
        <taxon>Heliantheae</taxon>
        <taxon>Helianthus</taxon>
    </lineage>
</organism>
<dbReference type="Proteomes" id="UP000215914">
    <property type="component" value="Chromosome 2"/>
</dbReference>
<proteinExistence type="inferred from homology"/>
<name>A0A251VJ00_HELAN</name>
<dbReference type="InterPro" id="IPR011050">
    <property type="entry name" value="Pectin_lyase_fold/virulence"/>
</dbReference>
<accession>A0A251VJ00</accession>
<dbReference type="InterPro" id="IPR006626">
    <property type="entry name" value="PbH1"/>
</dbReference>
<dbReference type="InParanoid" id="A0A251VJ00"/>
<comment type="subcellular location">
    <subcellularLocation>
        <location evidence="1">Secreted</location>
        <location evidence="1">Cell wall</location>
    </subcellularLocation>
</comment>
<gene>
    <name evidence="10" type="primary">PGLR</name>
    <name evidence="10" type="ORF">HannXRQ_Chr02g0057851</name>
</gene>
<feature type="signal peptide" evidence="9">
    <location>
        <begin position="1"/>
        <end position="19"/>
    </location>
</feature>
<evidence type="ECO:0000313" key="10">
    <source>
        <dbReference type="EMBL" id="OTG35540.1"/>
    </source>
</evidence>
<dbReference type="AlphaFoldDB" id="A0A251VJ00"/>
<dbReference type="InterPro" id="IPR012334">
    <property type="entry name" value="Pectin_lyas_fold"/>
</dbReference>
<dbReference type="EMBL" id="CM007891">
    <property type="protein sequence ID" value="OTG35540.1"/>
    <property type="molecule type" value="Genomic_DNA"/>
</dbReference>
<comment type="similarity">
    <text evidence="2 8">Belongs to the glycosyl hydrolase 28 family.</text>
</comment>
<sequence>MKNIVFLVIIALVSSSASSKVTYNVTSFGAKGDGNTDSTKAFLSAWSAACNSTKSAVIYVPTGTFLLATAITFAGERCQSSSITIRIYGTLVAPFNYAAIANSGDWIRFHRVNHVTISGGTLDARGGSLWSCKTSGKSCPSGATTLGIYNSKNIVISGLKSINSQMFHILLDACTNARLQGVSISASGASPNTDGIHLISSNGVTILNSKIATGDDCISIGPGNSNLWIQTVACGPGHGIRYALCNILFGCSIGSLGWELDEPGVQNITVTMATFRGTQNGVRIKTWARASHGFVTGALFQHVTMVNVSNPIIIEQRYCPDKNNCPNQVSGVKIKDVVYDDIHGTSATKVAVKLDCSQGNPCSGIRLKDVNLNYVRGNQPAVSSCAYAAGTASGISNPTSCL</sequence>
<dbReference type="InterPro" id="IPR000743">
    <property type="entry name" value="Glyco_hydro_28"/>
</dbReference>
<protein>
    <submittedName>
        <fullName evidence="10">Putative polygalacturonase</fullName>
    </submittedName>
</protein>
<keyword evidence="9" id="KW-0732">Signal</keyword>
<keyword evidence="5 8" id="KW-0378">Hydrolase</keyword>
<evidence type="ECO:0000256" key="1">
    <source>
        <dbReference type="ARBA" id="ARBA00004191"/>
    </source>
</evidence>
<evidence type="ECO:0000256" key="5">
    <source>
        <dbReference type="ARBA" id="ARBA00022801"/>
    </source>
</evidence>
<dbReference type="Gene3D" id="2.160.20.10">
    <property type="entry name" value="Single-stranded right-handed beta-helix, Pectin lyase-like"/>
    <property type="match status" value="1"/>
</dbReference>
<feature type="chain" id="PRO_5013395498" evidence="9">
    <location>
        <begin position="20"/>
        <end position="402"/>
    </location>
</feature>
<dbReference type="PANTHER" id="PTHR31375">
    <property type="match status" value="1"/>
</dbReference>
<dbReference type="STRING" id="4232.A0A251VJ00"/>
<dbReference type="Pfam" id="PF00295">
    <property type="entry name" value="Glyco_hydro_28"/>
    <property type="match status" value="1"/>
</dbReference>
<evidence type="ECO:0000256" key="9">
    <source>
        <dbReference type="SAM" id="SignalP"/>
    </source>
</evidence>